<dbReference type="EMBL" id="CP087164">
    <property type="protein sequence ID" value="UGS37606.1"/>
    <property type="molecule type" value="Genomic_DNA"/>
</dbReference>
<accession>A0A9E7C1P5</accession>
<sequence>MTTSGGQRKRGGRPAVPQRLDDIAEAATINHPRRAEIDAMYAAGAWRFVRPIGDGRFEVFVGYWRSADVDDPTKTIGLVTVPRSLIVGPDTTHDQ</sequence>
<keyword evidence="2" id="KW-1185">Reference proteome</keyword>
<name>A0A9E7C1P5_9ACTN</name>
<protein>
    <submittedName>
        <fullName evidence="1">Uncharacterized protein</fullName>
    </submittedName>
</protein>
<dbReference type="Proteomes" id="UP001162834">
    <property type="component" value="Chromosome"/>
</dbReference>
<proteinExistence type="predicted"/>
<dbReference type="KEGG" id="sbae:DSM104329_04023"/>
<evidence type="ECO:0000313" key="2">
    <source>
        <dbReference type="Proteomes" id="UP001162834"/>
    </source>
</evidence>
<organism evidence="1 2">
    <name type="scientific">Capillimicrobium parvum</name>
    <dbReference type="NCBI Taxonomy" id="2884022"/>
    <lineage>
        <taxon>Bacteria</taxon>
        <taxon>Bacillati</taxon>
        <taxon>Actinomycetota</taxon>
        <taxon>Thermoleophilia</taxon>
        <taxon>Solirubrobacterales</taxon>
        <taxon>Capillimicrobiaceae</taxon>
        <taxon>Capillimicrobium</taxon>
    </lineage>
</organism>
<evidence type="ECO:0000313" key="1">
    <source>
        <dbReference type="EMBL" id="UGS37606.1"/>
    </source>
</evidence>
<dbReference type="AlphaFoldDB" id="A0A9E7C1P5"/>
<gene>
    <name evidence="1" type="ORF">DSM104329_04023</name>
</gene>
<reference evidence="1" key="1">
    <citation type="journal article" date="2022" name="Int. J. Syst. Evol. Microbiol.">
        <title>Pseudomonas aegrilactucae sp. nov. and Pseudomonas morbosilactucae sp. nov., pathogens causing bacterial rot of lettuce in Japan.</title>
        <authorList>
            <person name="Sawada H."/>
            <person name="Fujikawa T."/>
            <person name="Satou M."/>
        </authorList>
    </citation>
    <scope>NUCLEOTIDE SEQUENCE</scope>
    <source>
        <strain evidence="1">0166_1</strain>
    </source>
</reference>